<dbReference type="AlphaFoldDB" id="A0A4Y2S754"/>
<accession>A0A4Y2S754</accession>
<comment type="caution">
    <text evidence="1">The sequence shown here is derived from an EMBL/GenBank/DDBJ whole genome shotgun (WGS) entry which is preliminary data.</text>
</comment>
<gene>
    <name evidence="1" type="ORF">AVEN_31327_1</name>
</gene>
<protein>
    <submittedName>
        <fullName evidence="1">Uncharacterized protein</fullName>
    </submittedName>
</protein>
<dbReference type="EMBL" id="BGPR01020197">
    <property type="protein sequence ID" value="GBN84034.1"/>
    <property type="molecule type" value="Genomic_DNA"/>
</dbReference>
<keyword evidence="2" id="KW-1185">Reference proteome</keyword>
<evidence type="ECO:0000313" key="1">
    <source>
        <dbReference type="EMBL" id="GBN84034.1"/>
    </source>
</evidence>
<sequence>MILVRIASYHSSRECKESLFLEGLWGSSTVLEKRRSILVHQKKRVEGRRLQYSSYFIQFLLLTVPTSYSSYSLQFLLLTVPTSYSSYSLQFLPYTVPTPYSYYWSKSDQRHASG</sequence>
<dbReference type="Proteomes" id="UP000499080">
    <property type="component" value="Unassembled WGS sequence"/>
</dbReference>
<name>A0A4Y2S754_ARAVE</name>
<proteinExistence type="predicted"/>
<organism evidence="1 2">
    <name type="scientific">Araneus ventricosus</name>
    <name type="common">Orbweaver spider</name>
    <name type="synonym">Epeira ventricosa</name>
    <dbReference type="NCBI Taxonomy" id="182803"/>
    <lineage>
        <taxon>Eukaryota</taxon>
        <taxon>Metazoa</taxon>
        <taxon>Ecdysozoa</taxon>
        <taxon>Arthropoda</taxon>
        <taxon>Chelicerata</taxon>
        <taxon>Arachnida</taxon>
        <taxon>Araneae</taxon>
        <taxon>Araneomorphae</taxon>
        <taxon>Entelegynae</taxon>
        <taxon>Araneoidea</taxon>
        <taxon>Araneidae</taxon>
        <taxon>Araneus</taxon>
    </lineage>
</organism>
<reference evidence="1 2" key="1">
    <citation type="journal article" date="2019" name="Sci. Rep.">
        <title>Orb-weaving spider Araneus ventricosus genome elucidates the spidroin gene catalogue.</title>
        <authorList>
            <person name="Kono N."/>
            <person name="Nakamura H."/>
            <person name="Ohtoshi R."/>
            <person name="Moran D.A.P."/>
            <person name="Shinohara A."/>
            <person name="Yoshida Y."/>
            <person name="Fujiwara M."/>
            <person name="Mori M."/>
            <person name="Tomita M."/>
            <person name="Arakawa K."/>
        </authorList>
    </citation>
    <scope>NUCLEOTIDE SEQUENCE [LARGE SCALE GENOMIC DNA]</scope>
</reference>
<evidence type="ECO:0000313" key="2">
    <source>
        <dbReference type="Proteomes" id="UP000499080"/>
    </source>
</evidence>